<dbReference type="Proteomes" id="UP000269198">
    <property type="component" value="Unassembled WGS sequence"/>
</dbReference>
<sequence>MAGGGRPAADPPDGTNDSAAPQDGGNPNDNGDGHAAAHGNQPPRKNPQAVEGGGDKRREREEWHDTGHGADPDDRIRDLRAERLIKGAVSTTSGNVTLGDHYRVTNSFFLTAPSAGDGSSDAPFGPDEVESLLCARVATESEYELARRLRTDDRIALLRGRDDNGRYTSALCALAHVGVPTKDRPLKRVHPSTPFGALADHVDGTACGYLLDASGMGWLGESSETDIAKLRSVLSEHDAHLVVLVDEDDEVGVVRLHSVEHDPPDKRAVLERTLGWFLLPPEAVVPSRADVDTAVAGRVGRLLEQVGTVHGVRSWLRTLESPADASTLARLLSEETERGSAVLPHELEARVAEVRTAHLRSRARELLRSASSAHSPIDQAYVIAAAVLDGCTLATVIEAAEGLADRLQQAELPEGKWRRRTFARPLARRLRHVETEQRDTGADGSTDTIVVLKQPQLRNVLVDVVWQEYEAARRPLRKWLVQLCERSWSEFPDDWRNVQIGGGIALARLAEHDFSEIATKVLEPWAHLRSPLSGGEDLSRSERQRVASDVGHCRRVVAWVVEQLVVGGTQRSRALNLLETWMRESDRSPRNTAVLAFGTRVAEIEPKRVSSAIEDALQRLDQDFARDDPLSARGSPPGHIVAAAVEGAFDAGMRYQALRLLTAKASSLGPAATLAAVQALLRIASLKERDGDDVAAPRTERPALLAWLDTPRLDAGTGAGHDSSAPDVEVLTEGIARLWAIALAMRDDKHLKRRAWSVLHLWDAFARSPDTGSPGFRARMNRLLEYLRRAEPGLREEIAHYEKVRDRIAAHRGAGTDG</sequence>
<evidence type="ECO:0000313" key="2">
    <source>
        <dbReference type="EMBL" id="RNL85758.1"/>
    </source>
</evidence>
<feature type="compositionally biased region" description="Basic and acidic residues" evidence="1">
    <location>
        <begin position="53"/>
        <end position="76"/>
    </location>
</feature>
<proteinExistence type="predicted"/>
<dbReference type="EMBL" id="RJMB01000005">
    <property type="protein sequence ID" value="RNL85758.1"/>
    <property type="molecule type" value="Genomic_DNA"/>
</dbReference>
<protein>
    <submittedName>
        <fullName evidence="2">Uncharacterized protein</fullName>
    </submittedName>
</protein>
<evidence type="ECO:0000256" key="1">
    <source>
        <dbReference type="SAM" id="MobiDB-lite"/>
    </source>
</evidence>
<gene>
    <name evidence="2" type="ORF">EFW17_07270</name>
</gene>
<name>A0A3N0ED36_9ACTN</name>
<dbReference type="AlphaFoldDB" id="A0A3N0ED36"/>
<keyword evidence="3" id="KW-1185">Reference proteome</keyword>
<evidence type="ECO:0000313" key="3">
    <source>
        <dbReference type="Proteomes" id="UP000269198"/>
    </source>
</evidence>
<feature type="region of interest" description="Disordered" evidence="1">
    <location>
        <begin position="1"/>
        <end position="76"/>
    </location>
</feature>
<comment type="caution">
    <text evidence="2">The sequence shown here is derived from an EMBL/GenBank/DDBJ whole genome shotgun (WGS) entry which is preliminary data.</text>
</comment>
<reference evidence="2 3" key="1">
    <citation type="submission" date="2018-11" db="EMBL/GenBank/DDBJ databases">
        <title>The genome draft of YIM 96095.</title>
        <authorList>
            <person name="Tang S.-K."/>
            <person name="Chunyu W.-X."/>
            <person name="Feng Y.-Z."/>
        </authorList>
    </citation>
    <scope>NUCLEOTIDE SEQUENCE [LARGE SCALE GENOMIC DNA]</scope>
    <source>
        <strain evidence="2 3">YIM 96095</strain>
    </source>
</reference>
<organism evidence="2 3">
    <name type="scientific">Halostreptopolyspora alba</name>
    <dbReference type="NCBI Taxonomy" id="2487137"/>
    <lineage>
        <taxon>Bacteria</taxon>
        <taxon>Bacillati</taxon>
        <taxon>Actinomycetota</taxon>
        <taxon>Actinomycetes</taxon>
        <taxon>Streptosporangiales</taxon>
        <taxon>Nocardiopsidaceae</taxon>
        <taxon>Halostreptopolyspora</taxon>
    </lineage>
</organism>
<accession>A0A3N0ED36</accession>